<dbReference type="Pfam" id="PF04264">
    <property type="entry name" value="YceI"/>
    <property type="match status" value="1"/>
</dbReference>
<dbReference type="PANTHER" id="PTHR34406:SF1">
    <property type="entry name" value="PROTEIN YCEI"/>
    <property type="match status" value="1"/>
</dbReference>
<keyword evidence="4" id="KW-1185">Reference proteome</keyword>
<dbReference type="InterPro" id="IPR036761">
    <property type="entry name" value="TTHA0802/YceI-like_sf"/>
</dbReference>
<dbReference type="SUPFAM" id="SSF101874">
    <property type="entry name" value="YceI-like"/>
    <property type="match status" value="1"/>
</dbReference>
<protein>
    <submittedName>
        <fullName evidence="3">YceI family protein</fullName>
    </submittedName>
</protein>
<evidence type="ECO:0000313" key="3">
    <source>
        <dbReference type="EMBL" id="QNQ10895.1"/>
    </source>
</evidence>
<dbReference type="KEGG" id="spap:H3Z74_06850"/>
<organism evidence="3 4">
    <name type="scientific">Sphingomonas alpina</name>
    <dbReference type="NCBI Taxonomy" id="653931"/>
    <lineage>
        <taxon>Bacteria</taxon>
        <taxon>Pseudomonadati</taxon>
        <taxon>Pseudomonadota</taxon>
        <taxon>Alphaproteobacteria</taxon>
        <taxon>Sphingomonadales</taxon>
        <taxon>Sphingomonadaceae</taxon>
        <taxon>Sphingomonas</taxon>
    </lineage>
</organism>
<dbReference type="InterPro" id="IPR007372">
    <property type="entry name" value="Lipid/polyisoprenoid-bd_YceI"/>
</dbReference>
<proteinExistence type="predicted"/>
<name>A0A7H0LMJ2_9SPHN</name>
<dbReference type="PANTHER" id="PTHR34406">
    <property type="entry name" value="PROTEIN YCEI"/>
    <property type="match status" value="1"/>
</dbReference>
<dbReference type="RefSeq" id="WP_187763185.1">
    <property type="nucleotide sequence ID" value="NZ_CP061038.1"/>
</dbReference>
<dbReference type="Proteomes" id="UP000516148">
    <property type="component" value="Chromosome"/>
</dbReference>
<feature type="domain" description="Lipid/polyisoprenoid-binding YceI-like" evidence="2">
    <location>
        <begin position="39"/>
        <end position="212"/>
    </location>
</feature>
<accession>A0A7H0LMJ2</accession>
<evidence type="ECO:0000259" key="2">
    <source>
        <dbReference type="SMART" id="SM00867"/>
    </source>
</evidence>
<dbReference type="SMART" id="SM00867">
    <property type="entry name" value="YceI"/>
    <property type="match status" value="1"/>
</dbReference>
<dbReference type="EMBL" id="CP061038">
    <property type="protein sequence ID" value="QNQ10895.1"/>
    <property type="molecule type" value="Genomic_DNA"/>
</dbReference>
<evidence type="ECO:0000313" key="4">
    <source>
        <dbReference type="Proteomes" id="UP000516148"/>
    </source>
</evidence>
<reference evidence="3 4" key="1">
    <citation type="submission" date="2020-09" db="EMBL/GenBank/DDBJ databases">
        <title>Sphingomonas sp., a new species isolated from pork steak.</title>
        <authorList>
            <person name="Heidler von Heilborn D."/>
        </authorList>
    </citation>
    <scope>NUCLEOTIDE SEQUENCE [LARGE SCALE GENOMIC DNA]</scope>
    <source>
        <strain evidence="4">S8-3T</strain>
    </source>
</reference>
<dbReference type="AlphaFoldDB" id="A0A7H0LMJ2"/>
<dbReference type="Gene3D" id="2.40.128.110">
    <property type="entry name" value="Lipid/polyisoprenoid-binding, YceI-like"/>
    <property type="match status" value="1"/>
</dbReference>
<feature type="signal peptide" evidence="1">
    <location>
        <begin position="1"/>
        <end position="20"/>
    </location>
</feature>
<gene>
    <name evidence="3" type="ORF">H3Z74_06850</name>
</gene>
<feature type="chain" id="PRO_5028982353" evidence="1">
    <location>
        <begin position="21"/>
        <end position="213"/>
    </location>
</feature>
<evidence type="ECO:0000256" key="1">
    <source>
        <dbReference type="SAM" id="SignalP"/>
    </source>
</evidence>
<sequence length="213" mass="22112">MRLPLILLAATAIIATPLLAQQAMEKPGSKNVALVTGGAYKADPYHTLVSWSVDHMGLTPYFGLVGDITGTLELDPKNLAAAKVDVTIPIAKITTASAGLTSHLLKAPATAGGKPDFFGPNPAAAHFVSTSVQVKDEDEAVVTGNLTLNGVTRPVTLDVDFYGAGKTPPQMGGKDNVGFEAEGTIKRSEFGLGFGVPIVSDEIKLKIAAGFQK</sequence>
<keyword evidence="1" id="KW-0732">Signal</keyword>